<dbReference type="SMART" id="SM00997">
    <property type="entry name" value="AdoHcyase_NAD"/>
    <property type="match status" value="1"/>
</dbReference>
<dbReference type="Pfam" id="PF16924">
    <property type="entry name" value="DpaA_N"/>
    <property type="match status" value="1"/>
</dbReference>
<dbReference type="GO" id="GO:0051287">
    <property type="term" value="F:NAD binding"/>
    <property type="evidence" value="ECO:0007669"/>
    <property type="project" value="InterPro"/>
</dbReference>
<sequence>MLSGMEIAIIGGDLRQIEVIRKLSALDATLHLIGFNNVDDGFLEAEKKEFGTTNPESLDAVILPVSGMDTNNEVESIFSGNPLVLERDWVKKTSSNTRFYTGVANKTLKSLISEENRELIEVMTRDDLAIYNSIPTAEGTIMLVIQHTNVTIHKANVTVVGFGRVGQTIANKFHGLGANVTVVAEEEALLARAYEMNVNPKPLDELSNVVCHADVVINTIPSLIITSHVISQMPSHVFIIDLASKPGGTDFEFAKKRSIKAMLAPGLPGLVAPKTAGLQLAQLLSVLLKDQWIELTEGRT</sequence>
<comment type="caution">
    <text evidence="2">The sequence shown here is derived from an EMBL/GenBank/DDBJ whole genome shotgun (WGS) entry which is preliminary data.</text>
</comment>
<dbReference type="InterPro" id="IPR036291">
    <property type="entry name" value="NAD(P)-bd_dom_sf"/>
</dbReference>
<dbReference type="NCBIfam" id="TIGR02853">
    <property type="entry name" value="spore_dpaA"/>
    <property type="match status" value="1"/>
</dbReference>
<dbReference type="Gene3D" id="3.40.50.720">
    <property type="entry name" value="NAD(P)-binding Rossmann-like Domain"/>
    <property type="match status" value="2"/>
</dbReference>
<dbReference type="InterPro" id="IPR014215">
    <property type="entry name" value="Dipicolinic_acid_synth_A"/>
</dbReference>
<reference evidence="2 3" key="1">
    <citation type="submission" date="2017-10" db="EMBL/GenBank/DDBJ databases">
        <title>Bacillus sp. nov., a halophilic bacterium isolated from a Keqin Lake.</title>
        <authorList>
            <person name="Wang H."/>
        </authorList>
    </citation>
    <scope>NUCLEOTIDE SEQUENCE [LARGE SCALE GENOMIC DNA]</scope>
    <source>
        <strain evidence="2 3">KCTC 13187</strain>
    </source>
</reference>
<dbReference type="AlphaFoldDB" id="A0A3A9KX71"/>
<dbReference type="Proteomes" id="UP000281498">
    <property type="component" value="Unassembled WGS sequence"/>
</dbReference>
<keyword evidence="3" id="KW-1185">Reference proteome</keyword>
<dbReference type="InterPro" id="IPR006140">
    <property type="entry name" value="D-isomer_DH_NAD-bd"/>
</dbReference>
<dbReference type="SUPFAM" id="SSF51735">
    <property type="entry name" value="NAD(P)-binding Rossmann-fold domains"/>
    <property type="match status" value="1"/>
</dbReference>
<protein>
    <submittedName>
        <fullName evidence="2">Dipicolinic acid synthetase subunit A</fullName>
    </submittedName>
</protein>
<evidence type="ECO:0000313" key="2">
    <source>
        <dbReference type="EMBL" id="RKL69046.1"/>
    </source>
</evidence>
<dbReference type="Pfam" id="PF02826">
    <property type="entry name" value="2-Hacid_dh_C"/>
    <property type="match status" value="1"/>
</dbReference>
<gene>
    <name evidence="2" type="primary">dpaA</name>
    <name evidence="2" type="ORF">CR203_03120</name>
</gene>
<feature type="domain" description="S-adenosyl-L-homocysteine hydrolase NAD binding" evidence="1">
    <location>
        <begin position="132"/>
        <end position="275"/>
    </location>
</feature>
<dbReference type="NCBIfam" id="NF006162">
    <property type="entry name" value="PRK08306.1"/>
    <property type="match status" value="1"/>
</dbReference>
<dbReference type="EMBL" id="PDOE01000001">
    <property type="protein sequence ID" value="RKL69046.1"/>
    <property type="molecule type" value="Genomic_DNA"/>
</dbReference>
<dbReference type="OrthoDB" id="8840764at2"/>
<accession>A0A3A9KX71</accession>
<dbReference type="RefSeq" id="WP_110936315.1">
    <property type="nucleotide sequence ID" value="NZ_KZ614146.1"/>
</dbReference>
<dbReference type="InterPro" id="IPR031629">
    <property type="entry name" value="DpaA_N"/>
</dbReference>
<evidence type="ECO:0000313" key="3">
    <source>
        <dbReference type="Proteomes" id="UP000281498"/>
    </source>
</evidence>
<name>A0A3A9KX71_9BACI</name>
<evidence type="ECO:0000259" key="1">
    <source>
        <dbReference type="SMART" id="SM00997"/>
    </source>
</evidence>
<proteinExistence type="predicted"/>
<dbReference type="InterPro" id="IPR015878">
    <property type="entry name" value="Ado_hCys_hydrolase_NAD-bd"/>
</dbReference>
<organism evidence="2 3">
    <name type="scientific">Salipaludibacillus neizhouensis</name>
    <dbReference type="NCBI Taxonomy" id="885475"/>
    <lineage>
        <taxon>Bacteria</taxon>
        <taxon>Bacillati</taxon>
        <taxon>Bacillota</taxon>
        <taxon>Bacilli</taxon>
        <taxon>Bacillales</taxon>
        <taxon>Bacillaceae</taxon>
    </lineage>
</organism>